<evidence type="ECO:0000313" key="8">
    <source>
        <dbReference type="RefSeq" id="XP_017308967.1"/>
    </source>
</evidence>
<gene>
    <name evidence="8" type="primary">pnrc1</name>
</gene>
<sequence>MYPPSSSFEIMLGETLGVETSLYDVENNEPTLVISYGNLNKSSRRALLKKGGHRVRLQSRNAHNQAPQHQKQAVLLRNNTARLTDINNNNSSSSDAKSTSPSNNTELPASRTAPSGSTHFKTTSKKELLKSKTGRGERGNQPSRPSPHSADKHKPCAPNLNTRTQRSRHIKCENRDRKRPLSSADAPGNTNTELSSDDNLKDAEKTYAGAKFSEPPSPSVLPKPPSHWVGENAPKHSDSSREQMSVHLKTILKVQSKP</sequence>
<reference evidence="8" key="2">
    <citation type="submission" date="2025-08" db="UniProtKB">
        <authorList>
            <consortium name="RefSeq"/>
        </authorList>
    </citation>
    <scope>IDENTIFICATION</scope>
    <source>
        <tissue evidence="8">Blood</tissue>
    </source>
</reference>
<dbReference type="Pfam" id="PF15365">
    <property type="entry name" value="PNRC"/>
    <property type="match status" value="1"/>
</dbReference>
<keyword evidence="7" id="KW-1185">Reference proteome</keyword>
<keyword evidence="5" id="KW-0539">Nucleus</keyword>
<dbReference type="OMA" id="FEIMLGE"/>
<dbReference type="PANTHER" id="PTHR15405">
    <property type="entry name" value="PROLINE-RICH NUCLEAR RECEPTOR COACTIVATOR"/>
    <property type="match status" value="1"/>
</dbReference>
<dbReference type="RefSeq" id="XP_017308967.1">
    <property type="nucleotide sequence ID" value="XM_017453478.3"/>
</dbReference>
<evidence type="ECO:0000313" key="7">
    <source>
        <dbReference type="Proteomes" id="UP000221080"/>
    </source>
</evidence>
<accession>A0A2D0PSH6</accession>
<keyword evidence="3" id="KW-0010">Activator</keyword>
<dbReference type="GO" id="GO:0016071">
    <property type="term" value="P:mRNA metabolic process"/>
    <property type="evidence" value="ECO:0007669"/>
    <property type="project" value="UniProtKB-ARBA"/>
</dbReference>
<keyword evidence="4" id="KW-0804">Transcription</keyword>
<evidence type="ECO:0000256" key="2">
    <source>
        <dbReference type="ARBA" id="ARBA00023015"/>
    </source>
</evidence>
<reference evidence="7" key="1">
    <citation type="journal article" date="2016" name="Nat. Commun.">
        <title>The channel catfish genome sequence provides insights into the evolution of scale formation in teleosts.</title>
        <authorList>
            <person name="Liu Z."/>
            <person name="Liu S."/>
            <person name="Yao J."/>
            <person name="Bao L."/>
            <person name="Zhang J."/>
            <person name="Li Y."/>
            <person name="Jiang C."/>
            <person name="Sun L."/>
            <person name="Wang R."/>
            <person name="Zhang Y."/>
            <person name="Zhou T."/>
            <person name="Zeng Q."/>
            <person name="Fu Q."/>
            <person name="Gao S."/>
            <person name="Li N."/>
            <person name="Koren S."/>
            <person name="Jiang Y."/>
            <person name="Zimin A."/>
            <person name="Xu P."/>
            <person name="Phillippy A.M."/>
            <person name="Geng X."/>
            <person name="Song L."/>
            <person name="Sun F."/>
            <person name="Li C."/>
            <person name="Wang X."/>
            <person name="Chen A."/>
            <person name="Jin Y."/>
            <person name="Yuan Z."/>
            <person name="Yang Y."/>
            <person name="Tan S."/>
            <person name="Peatman E."/>
            <person name="Lu J."/>
            <person name="Qin Z."/>
            <person name="Dunham R."/>
            <person name="Li Z."/>
            <person name="Sonstegard T."/>
            <person name="Feng J."/>
            <person name="Danzmann R.G."/>
            <person name="Schroeder S."/>
            <person name="Scheffler B."/>
            <person name="Duke M.V."/>
            <person name="Ballard L."/>
            <person name="Kucuktas H."/>
            <person name="Kaltenboeck L."/>
            <person name="Liu H."/>
            <person name="Armbruster J."/>
            <person name="Xie Y."/>
            <person name="Kirby M.L."/>
            <person name="Tian Y."/>
            <person name="Flanagan M.E."/>
            <person name="Mu W."/>
            <person name="Waldbieser G.C."/>
        </authorList>
    </citation>
    <scope>NUCLEOTIDE SEQUENCE [LARGE SCALE GENOMIC DNA]</scope>
    <source>
        <strain evidence="7">SDA103</strain>
    </source>
</reference>
<comment type="subcellular location">
    <subcellularLocation>
        <location evidence="1">Nucleus</location>
    </subcellularLocation>
</comment>
<dbReference type="KEGG" id="ipu:108256521"/>
<dbReference type="CTD" id="10957"/>
<feature type="compositionally biased region" description="Pro residues" evidence="6">
    <location>
        <begin position="215"/>
        <end position="225"/>
    </location>
</feature>
<evidence type="ECO:0000256" key="3">
    <source>
        <dbReference type="ARBA" id="ARBA00023159"/>
    </source>
</evidence>
<evidence type="ECO:0000256" key="4">
    <source>
        <dbReference type="ARBA" id="ARBA00023163"/>
    </source>
</evidence>
<dbReference type="OrthoDB" id="8959733at2759"/>
<keyword evidence="2" id="KW-0805">Transcription regulation</keyword>
<dbReference type="Proteomes" id="UP000221080">
    <property type="component" value="Chromosome 2"/>
</dbReference>
<organism evidence="7 8">
    <name type="scientific">Ictalurus punctatus</name>
    <name type="common">Channel catfish</name>
    <name type="synonym">Silurus punctatus</name>
    <dbReference type="NCBI Taxonomy" id="7998"/>
    <lineage>
        <taxon>Eukaryota</taxon>
        <taxon>Metazoa</taxon>
        <taxon>Chordata</taxon>
        <taxon>Craniata</taxon>
        <taxon>Vertebrata</taxon>
        <taxon>Euteleostomi</taxon>
        <taxon>Actinopterygii</taxon>
        <taxon>Neopterygii</taxon>
        <taxon>Teleostei</taxon>
        <taxon>Ostariophysi</taxon>
        <taxon>Siluriformes</taxon>
        <taxon>Ictaluridae</taxon>
        <taxon>Ictalurus</taxon>
    </lineage>
</organism>
<feature type="compositionally biased region" description="Low complexity" evidence="6">
    <location>
        <begin position="87"/>
        <end position="104"/>
    </location>
</feature>
<feature type="compositionally biased region" description="Basic and acidic residues" evidence="6">
    <location>
        <begin position="124"/>
        <end position="138"/>
    </location>
</feature>
<proteinExistence type="predicted"/>
<evidence type="ECO:0000256" key="1">
    <source>
        <dbReference type="ARBA" id="ARBA00004123"/>
    </source>
</evidence>
<feature type="region of interest" description="Disordered" evidence="6">
    <location>
        <begin position="84"/>
        <end position="244"/>
    </location>
</feature>
<name>A0A2D0PSH6_ICTPU</name>
<dbReference type="AlphaFoldDB" id="A0A2D0PSH6"/>
<dbReference type="InterPro" id="IPR026780">
    <property type="entry name" value="PNRC1/2"/>
</dbReference>
<protein>
    <submittedName>
        <fullName evidence="8">Proline-rich nuclear receptor coactivator 1</fullName>
    </submittedName>
</protein>
<evidence type="ECO:0000256" key="5">
    <source>
        <dbReference type="ARBA" id="ARBA00023242"/>
    </source>
</evidence>
<dbReference type="InterPro" id="IPR028322">
    <property type="entry name" value="PNRC-like_rgn"/>
</dbReference>
<dbReference type="GeneID" id="108256521"/>
<evidence type="ECO:0000256" key="6">
    <source>
        <dbReference type="SAM" id="MobiDB-lite"/>
    </source>
</evidence>
<dbReference type="STRING" id="7998.ENSIPUP00000011289"/>
<keyword evidence="8" id="KW-0675">Receptor</keyword>
<dbReference type="GO" id="GO:0005634">
    <property type="term" value="C:nucleus"/>
    <property type="evidence" value="ECO:0007669"/>
    <property type="project" value="UniProtKB-SubCell"/>
</dbReference>